<gene>
    <name evidence="2" type="ORF">HRJ53_01135</name>
</gene>
<keyword evidence="3" id="KW-1185">Reference proteome</keyword>
<dbReference type="AlphaFoldDB" id="A0A7V8NM08"/>
<dbReference type="Gene3D" id="2.40.10.480">
    <property type="match status" value="1"/>
</dbReference>
<proteinExistence type="predicted"/>
<dbReference type="EMBL" id="JACDQQ010000114">
    <property type="protein sequence ID" value="MBA0083577.1"/>
    <property type="molecule type" value="Genomic_DNA"/>
</dbReference>
<evidence type="ECO:0000313" key="2">
    <source>
        <dbReference type="EMBL" id="MBA0083577.1"/>
    </source>
</evidence>
<feature type="region of interest" description="Disordered" evidence="1">
    <location>
        <begin position="195"/>
        <end position="219"/>
    </location>
</feature>
<sequence>MKLLRIACTAIALSPGAGRGAAQVATSQYDNLRTGATLGEKALTPENVNAKQFGKLGAFQVDGAVYAQPLFLPAVEIPGRGKHDVLFVATEHDSVYAFDANRPNDPPLWHVSLLDKQRDEETVPARDVQCPFIQPEVGITSTPVIDLQSGTLYVLARTMIGHFFKDNKYFQSLHALAITTGAEKFGGAKQIAASVRGRGDGNKNGEVQFDPLRENPRAA</sequence>
<organism evidence="2 3">
    <name type="scientific">Candidatus Acidiferrum panamense</name>
    <dbReference type="NCBI Taxonomy" id="2741543"/>
    <lineage>
        <taxon>Bacteria</taxon>
        <taxon>Pseudomonadati</taxon>
        <taxon>Acidobacteriota</taxon>
        <taxon>Terriglobia</taxon>
        <taxon>Candidatus Acidiferrales</taxon>
        <taxon>Candidatus Acidiferrum</taxon>
    </lineage>
</organism>
<dbReference type="Proteomes" id="UP000567293">
    <property type="component" value="Unassembled WGS sequence"/>
</dbReference>
<name>A0A7V8NM08_9BACT</name>
<evidence type="ECO:0000313" key="3">
    <source>
        <dbReference type="Proteomes" id="UP000567293"/>
    </source>
</evidence>
<feature type="non-terminal residue" evidence="2">
    <location>
        <position position="219"/>
    </location>
</feature>
<evidence type="ECO:0000256" key="1">
    <source>
        <dbReference type="SAM" id="MobiDB-lite"/>
    </source>
</evidence>
<reference evidence="2" key="1">
    <citation type="submission" date="2020-06" db="EMBL/GenBank/DDBJ databases">
        <title>Legume-microbial interactions unlock mineral nutrients during tropical forest succession.</title>
        <authorList>
            <person name="Epihov D.Z."/>
        </authorList>
    </citation>
    <scope>NUCLEOTIDE SEQUENCE [LARGE SCALE GENOMIC DNA]</scope>
    <source>
        <strain evidence="2">Pan2503</strain>
    </source>
</reference>
<comment type="caution">
    <text evidence="2">The sequence shown here is derived from an EMBL/GenBank/DDBJ whole genome shotgun (WGS) entry which is preliminary data.</text>
</comment>
<accession>A0A7V8NM08</accession>
<protein>
    <submittedName>
        <fullName evidence="2">Uncharacterized protein</fullName>
    </submittedName>
</protein>